<evidence type="ECO:0000313" key="2">
    <source>
        <dbReference type="Proteomes" id="UP000242792"/>
    </source>
</evidence>
<proteinExistence type="predicted"/>
<protein>
    <submittedName>
        <fullName evidence="1">Uncharacterized protein</fullName>
    </submittedName>
</protein>
<dbReference type="GeneID" id="83040270"/>
<dbReference type="EMBL" id="CP020121">
    <property type="protein sequence ID" value="AQZ99059.1"/>
    <property type="molecule type" value="Genomic_DNA"/>
</dbReference>
<organism evidence="1 2">
    <name type="scientific">Comamonas kerstersii</name>
    <dbReference type="NCBI Taxonomy" id="225992"/>
    <lineage>
        <taxon>Bacteria</taxon>
        <taxon>Pseudomonadati</taxon>
        <taxon>Pseudomonadota</taxon>
        <taxon>Betaproteobacteria</taxon>
        <taxon>Burkholderiales</taxon>
        <taxon>Comamonadaceae</taxon>
        <taxon>Comamonas</taxon>
    </lineage>
</organism>
<dbReference type="KEGG" id="cke:B5M06_13170"/>
<dbReference type="Proteomes" id="UP000242792">
    <property type="component" value="Chromosome"/>
</dbReference>
<accession>A0A1V0BGL7</accession>
<dbReference type="RefSeq" id="WP_054066354.1">
    <property type="nucleotide sequence ID" value="NZ_CP020121.1"/>
</dbReference>
<sequence length="97" mass="11097">MGVDTSLMQKLVERAVQQRLRPLEDQAWAQHWLLVELARQLPRQSLLDAAQRLELQARADGRKDRDGAAWNSWQLYLCQLAGLVDGNDLPQTRKYGG</sequence>
<name>A0A1V0BGL7_9BURK</name>
<dbReference type="OrthoDB" id="9939386at2"/>
<evidence type="ECO:0000313" key="1">
    <source>
        <dbReference type="EMBL" id="AQZ99059.1"/>
    </source>
</evidence>
<gene>
    <name evidence="1" type="ORF">B5M06_13170</name>
</gene>
<reference evidence="1 2" key="1">
    <citation type="submission" date="2017-03" db="EMBL/GenBank/DDBJ databases">
        <title>Rapid Whole Genome Sequencing of Comamonas kerstersii Causing Continuous ambulatory Peritoneal Dialysis-Associated Peritonitis.</title>
        <authorList>
            <person name="Zheng B."/>
        </authorList>
    </citation>
    <scope>NUCLEOTIDE SEQUENCE [LARGE SCALE GENOMIC DNA]</scope>
    <source>
        <strain evidence="1 2">8943</strain>
    </source>
</reference>
<dbReference type="AlphaFoldDB" id="A0A1V0BGL7"/>